<accession>A0AAQ4CUS9</accession>
<proteinExistence type="predicted"/>
<dbReference type="KEGG" id="scas:SACC_25770"/>
<dbReference type="Proteomes" id="UP001319921">
    <property type="component" value="Chromosome"/>
</dbReference>
<evidence type="ECO:0000313" key="3">
    <source>
        <dbReference type="Proteomes" id="UP001319921"/>
    </source>
</evidence>
<dbReference type="InterPro" id="IPR027417">
    <property type="entry name" value="P-loop_NTPase"/>
</dbReference>
<reference evidence="2 3" key="1">
    <citation type="journal article" date="2022" name="Microbiol. Resour. Announc.">
        <title>Complete Genome Sequence of the Hyperthermophilic and Acidophilic Archaeon Saccharolobus caldissimus Strain HS-3T.</title>
        <authorList>
            <person name="Sakai H.D."/>
            <person name="Kurosawa N."/>
        </authorList>
    </citation>
    <scope>NUCLEOTIDE SEQUENCE [LARGE SCALE GENOMIC DNA]</scope>
    <source>
        <strain evidence="2 3">JCM32116</strain>
    </source>
</reference>
<evidence type="ECO:0000259" key="1">
    <source>
        <dbReference type="SMART" id="SM00382"/>
    </source>
</evidence>
<dbReference type="RefSeq" id="WP_229569938.1">
    <property type="nucleotide sequence ID" value="NZ_AP025226.1"/>
</dbReference>
<protein>
    <recommendedName>
        <fullName evidence="1">AAA+ ATPase domain-containing protein</fullName>
    </recommendedName>
</protein>
<feature type="domain" description="AAA+ ATPase" evidence="1">
    <location>
        <begin position="40"/>
        <end position="234"/>
    </location>
</feature>
<dbReference type="EMBL" id="AP025226">
    <property type="protein sequence ID" value="BDB99560.1"/>
    <property type="molecule type" value="Genomic_DNA"/>
</dbReference>
<dbReference type="InterPro" id="IPR003593">
    <property type="entry name" value="AAA+_ATPase"/>
</dbReference>
<sequence>MVCEFSEYTVTKYGDENVKISGKLWIETLKKIEDTIITKKNTVITIVGMPGMGKTTLLNGVKRDLKDKAFIIYLDLVNNQSLSKSAWYYIKNTSFYERVRNSAFNFLKEHKNEIGYDLLASIRREFNNWLRYMCQKKRWSKKFGYAQRVYCMPYEENIEGLLEFIGDLSNLGNVALLLDEVKAYESHLSELHKIINETRIPIIITMVPEVISEIKDPALRRRLDENKIELELNNEDKLEILRAYCEELAEELIKIKEIQEAKTLNTLLDLARIAYLDALSKCKNDYKQLDCIKKVIRKSFEIEDIDEASKQLEKEIRQGLLDLKDEFKIDYVHNKGRKLEQIGVIVDIFFRKGNVEYIGDIKLTNKNTLENIGNMAKLIGFNKDGGYEVKKFIISNVGNVNLPDFKVIVVENDSIRKIISGDRNERNRLIKRIIEELGI</sequence>
<gene>
    <name evidence="2" type="ORF">SACC_25770</name>
</gene>
<dbReference type="Gene3D" id="3.40.50.300">
    <property type="entry name" value="P-loop containing nucleotide triphosphate hydrolases"/>
    <property type="match status" value="1"/>
</dbReference>
<dbReference type="GeneID" id="68867295"/>
<organism evidence="2 3">
    <name type="scientific">Saccharolobus caldissimus</name>
    <dbReference type="NCBI Taxonomy" id="1702097"/>
    <lineage>
        <taxon>Archaea</taxon>
        <taxon>Thermoproteota</taxon>
        <taxon>Thermoprotei</taxon>
        <taxon>Sulfolobales</taxon>
        <taxon>Sulfolobaceae</taxon>
        <taxon>Saccharolobus</taxon>
    </lineage>
</organism>
<keyword evidence="3" id="KW-1185">Reference proteome</keyword>
<evidence type="ECO:0000313" key="2">
    <source>
        <dbReference type="EMBL" id="BDB99560.1"/>
    </source>
</evidence>
<dbReference type="AlphaFoldDB" id="A0AAQ4CUS9"/>
<dbReference type="SMART" id="SM00382">
    <property type="entry name" value="AAA"/>
    <property type="match status" value="1"/>
</dbReference>
<dbReference type="SUPFAM" id="SSF52540">
    <property type="entry name" value="P-loop containing nucleoside triphosphate hydrolases"/>
    <property type="match status" value="2"/>
</dbReference>
<name>A0AAQ4CUS9_9CREN</name>